<dbReference type="GO" id="GO:0046872">
    <property type="term" value="F:metal ion binding"/>
    <property type="evidence" value="ECO:0007669"/>
    <property type="project" value="UniProtKB-KW"/>
</dbReference>
<comment type="catalytic activity">
    <reaction evidence="9">
        <text>N(6)-methyl-AMP + H2O + H(+) = IMP + methylamine</text>
        <dbReference type="Rhea" id="RHEA:16001"/>
        <dbReference type="ChEBI" id="CHEBI:15377"/>
        <dbReference type="ChEBI" id="CHEBI:15378"/>
        <dbReference type="ChEBI" id="CHEBI:58053"/>
        <dbReference type="ChEBI" id="CHEBI:59338"/>
        <dbReference type="ChEBI" id="CHEBI:144842"/>
    </reaction>
    <physiologicalReaction direction="left-to-right" evidence="9">
        <dbReference type="Rhea" id="RHEA:16002"/>
    </physiologicalReaction>
</comment>
<comment type="caution">
    <text evidence="11">The sequence shown here is derived from an EMBL/GenBank/DDBJ whole genome shotgun (WGS) entry which is preliminary data.</text>
</comment>
<comment type="cofactor">
    <cofactor evidence="1">
        <name>Zn(2+)</name>
        <dbReference type="ChEBI" id="CHEBI:29105"/>
    </cofactor>
</comment>
<comment type="pathway">
    <text evidence="2">Purine metabolism; purine nucleoside salvage.</text>
</comment>
<evidence type="ECO:0000256" key="5">
    <source>
        <dbReference type="ARBA" id="ARBA00022726"/>
    </source>
</evidence>
<keyword evidence="6" id="KW-0378">Hydrolase</keyword>
<evidence type="ECO:0000256" key="9">
    <source>
        <dbReference type="ARBA" id="ARBA00048787"/>
    </source>
</evidence>
<evidence type="ECO:0000256" key="8">
    <source>
        <dbReference type="ARBA" id="ARBA00023080"/>
    </source>
</evidence>
<dbReference type="Proteomes" id="UP001516023">
    <property type="component" value="Unassembled WGS sequence"/>
</dbReference>
<accession>A0ABD3R0Z2</accession>
<evidence type="ECO:0000256" key="1">
    <source>
        <dbReference type="ARBA" id="ARBA00001947"/>
    </source>
</evidence>
<dbReference type="InterPro" id="IPR001365">
    <property type="entry name" value="A_deaminase_dom"/>
</dbReference>
<dbReference type="InterPro" id="IPR006330">
    <property type="entry name" value="Ado/ade_deaminase"/>
</dbReference>
<keyword evidence="12" id="KW-1185">Reference proteome</keyword>
<protein>
    <recommendedName>
        <fullName evidence="10">Adenosine deaminase domain-containing protein</fullName>
    </recommendedName>
</protein>
<keyword evidence="7" id="KW-0862">Zinc</keyword>
<evidence type="ECO:0000313" key="11">
    <source>
        <dbReference type="EMBL" id="KAL3805919.1"/>
    </source>
</evidence>
<dbReference type="Gene3D" id="3.20.20.140">
    <property type="entry name" value="Metal-dependent hydrolases"/>
    <property type="match status" value="1"/>
</dbReference>
<evidence type="ECO:0000256" key="3">
    <source>
        <dbReference type="ARBA" id="ARBA00006676"/>
    </source>
</evidence>
<dbReference type="EMBL" id="JABMIG020000001">
    <property type="protein sequence ID" value="KAL3805919.1"/>
    <property type="molecule type" value="Genomic_DNA"/>
</dbReference>
<dbReference type="AlphaFoldDB" id="A0ABD3R0Z2"/>
<evidence type="ECO:0000313" key="12">
    <source>
        <dbReference type="Proteomes" id="UP001516023"/>
    </source>
</evidence>
<feature type="domain" description="Adenosine deaminase" evidence="10">
    <location>
        <begin position="12"/>
        <end position="377"/>
    </location>
</feature>
<dbReference type="GO" id="GO:0009117">
    <property type="term" value="P:nucleotide metabolic process"/>
    <property type="evidence" value="ECO:0007669"/>
    <property type="project" value="UniProtKB-KW"/>
</dbReference>
<dbReference type="GO" id="GO:0006166">
    <property type="term" value="P:purine ribonucleoside salvage"/>
    <property type="evidence" value="ECO:0007669"/>
    <property type="project" value="UniProtKB-KW"/>
</dbReference>
<reference evidence="11 12" key="1">
    <citation type="journal article" date="2020" name="G3 (Bethesda)">
        <title>Improved Reference Genome for Cyclotella cryptica CCMP332, a Model for Cell Wall Morphogenesis, Salinity Adaptation, and Lipid Production in Diatoms (Bacillariophyta).</title>
        <authorList>
            <person name="Roberts W.R."/>
            <person name="Downey K.M."/>
            <person name="Ruck E.C."/>
            <person name="Traller J.C."/>
            <person name="Alverson A.J."/>
        </authorList>
    </citation>
    <scope>NUCLEOTIDE SEQUENCE [LARGE SCALE GENOMIC DNA]</scope>
    <source>
        <strain evidence="11 12">CCMP332</strain>
    </source>
</reference>
<organism evidence="11 12">
    <name type="scientific">Cyclotella cryptica</name>
    <dbReference type="NCBI Taxonomy" id="29204"/>
    <lineage>
        <taxon>Eukaryota</taxon>
        <taxon>Sar</taxon>
        <taxon>Stramenopiles</taxon>
        <taxon>Ochrophyta</taxon>
        <taxon>Bacillariophyta</taxon>
        <taxon>Coscinodiscophyceae</taxon>
        <taxon>Thalassiosirophycidae</taxon>
        <taxon>Stephanodiscales</taxon>
        <taxon>Stephanodiscaceae</taxon>
        <taxon>Cyclotella</taxon>
    </lineage>
</organism>
<keyword evidence="4" id="KW-0479">Metal-binding</keyword>
<dbReference type="PANTHER" id="PTHR11409">
    <property type="entry name" value="ADENOSINE DEAMINASE"/>
    <property type="match status" value="1"/>
</dbReference>
<comment type="similarity">
    <text evidence="3">Belongs to the metallo-dependent hydrolases superfamily. Adenosine and AMP deaminases family.</text>
</comment>
<gene>
    <name evidence="11" type="ORF">HJC23_007880</name>
</gene>
<keyword evidence="5" id="KW-0660">Purine salvage</keyword>
<dbReference type="GO" id="GO:0016787">
    <property type="term" value="F:hydrolase activity"/>
    <property type="evidence" value="ECO:0007669"/>
    <property type="project" value="UniProtKB-KW"/>
</dbReference>
<evidence type="ECO:0000256" key="7">
    <source>
        <dbReference type="ARBA" id="ARBA00022833"/>
    </source>
</evidence>
<dbReference type="InterPro" id="IPR032466">
    <property type="entry name" value="Metal_Hydrolase"/>
</dbReference>
<dbReference type="SUPFAM" id="SSF51556">
    <property type="entry name" value="Metallo-dependent hydrolases"/>
    <property type="match status" value="1"/>
</dbReference>
<sequence length="410" mass="46654">MESLHVFCKHLPKIELHAHLNGSIRETTLVQLASERSVTLPATLLQHEAEHHDPDSEALFNTKPRSLEECFEIFAYIPRCVNDIVALKRITVEILEDFANDNVAYVELRTGPKVLLVDHTSGEQYCTKKQYVETVLDIMSSFEGKERKRYERELHNSKDRNLVRLPLVPRLLMSVDRSGTLDQAEENINLAIDMAKTHPHIVGVELGGNPTRNDFRFFEPLFQKARDHGLKVSIHFGEVPTARNDSDSSDPILKAAYDEAIAVLNFRPDRLGHALLLPHVLMEKLMRKPIPIECCPTSNVMTLELALHYGGNLVNGMKKHPQLGKWKSRRYPFSINTDDSGIFCTNLTKEFLVIATAFDLSKDDLVDILIQSVDHIFDGTEVFREKLKTLIMGRVDELMCCRLCSTTDNR</sequence>
<evidence type="ECO:0000256" key="6">
    <source>
        <dbReference type="ARBA" id="ARBA00022801"/>
    </source>
</evidence>
<evidence type="ECO:0000259" key="10">
    <source>
        <dbReference type="Pfam" id="PF00962"/>
    </source>
</evidence>
<dbReference type="Pfam" id="PF00962">
    <property type="entry name" value="A_deaminase"/>
    <property type="match status" value="1"/>
</dbReference>
<proteinExistence type="inferred from homology"/>
<evidence type="ECO:0000256" key="4">
    <source>
        <dbReference type="ARBA" id="ARBA00022723"/>
    </source>
</evidence>
<dbReference type="PANTHER" id="PTHR11409:SF42">
    <property type="entry name" value="ADENOSINE DEAMINASE-LIKE PROTEIN"/>
    <property type="match status" value="1"/>
</dbReference>
<name>A0ABD3R0Z2_9STRA</name>
<evidence type="ECO:0000256" key="2">
    <source>
        <dbReference type="ARBA" id="ARBA00005058"/>
    </source>
</evidence>
<keyword evidence="8" id="KW-0546">Nucleotide metabolism</keyword>